<organism evidence="2 3">
    <name type="scientific">Nepenthes gracilis</name>
    <name type="common">Slender pitcher plant</name>
    <dbReference type="NCBI Taxonomy" id="150966"/>
    <lineage>
        <taxon>Eukaryota</taxon>
        <taxon>Viridiplantae</taxon>
        <taxon>Streptophyta</taxon>
        <taxon>Embryophyta</taxon>
        <taxon>Tracheophyta</taxon>
        <taxon>Spermatophyta</taxon>
        <taxon>Magnoliopsida</taxon>
        <taxon>eudicotyledons</taxon>
        <taxon>Gunneridae</taxon>
        <taxon>Pentapetalae</taxon>
        <taxon>Caryophyllales</taxon>
        <taxon>Nepenthaceae</taxon>
        <taxon>Nepenthes</taxon>
    </lineage>
</organism>
<protein>
    <submittedName>
        <fullName evidence="2">Uncharacterized protein</fullName>
    </submittedName>
</protein>
<dbReference type="AlphaFoldDB" id="A0AAD3SS75"/>
<dbReference type="EMBL" id="BSYO01000016">
    <property type="protein sequence ID" value="GMH16147.1"/>
    <property type="molecule type" value="Genomic_DNA"/>
</dbReference>
<evidence type="ECO:0000313" key="3">
    <source>
        <dbReference type="Proteomes" id="UP001279734"/>
    </source>
</evidence>
<evidence type="ECO:0000313" key="2">
    <source>
        <dbReference type="EMBL" id="GMH16147.1"/>
    </source>
</evidence>
<reference evidence="2" key="1">
    <citation type="submission" date="2023-05" db="EMBL/GenBank/DDBJ databases">
        <title>Nepenthes gracilis genome sequencing.</title>
        <authorList>
            <person name="Fukushima K."/>
        </authorList>
    </citation>
    <scope>NUCLEOTIDE SEQUENCE</scope>
    <source>
        <strain evidence="2">SING2019-196</strain>
    </source>
</reference>
<name>A0AAD3SS75_NEPGR</name>
<sequence length="94" mass="10724">MIRELPKSGAPASSQQAIFHTRRSSPHSSANQSRKPGSSFRCIPRQTRHRPQAVLHHRSPSRPGMDHETTMVKQRKIPPKQWNKAGYKESPIIH</sequence>
<keyword evidence="3" id="KW-1185">Reference proteome</keyword>
<proteinExistence type="predicted"/>
<accession>A0AAD3SS75</accession>
<feature type="compositionally biased region" description="Basic residues" evidence="1">
    <location>
        <begin position="46"/>
        <end position="60"/>
    </location>
</feature>
<evidence type="ECO:0000256" key="1">
    <source>
        <dbReference type="SAM" id="MobiDB-lite"/>
    </source>
</evidence>
<comment type="caution">
    <text evidence="2">The sequence shown here is derived from an EMBL/GenBank/DDBJ whole genome shotgun (WGS) entry which is preliminary data.</text>
</comment>
<feature type="region of interest" description="Disordered" evidence="1">
    <location>
        <begin position="1"/>
        <end position="94"/>
    </location>
</feature>
<dbReference type="Proteomes" id="UP001279734">
    <property type="component" value="Unassembled WGS sequence"/>
</dbReference>
<feature type="compositionally biased region" description="Polar residues" evidence="1">
    <location>
        <begin position="26"/>
        <end position="36"/>
    </location>
</feature>
<gene>
    <name evidence="2" type="ORF">Nepgr_017988</name>
</gene>